<dbReference type="PANTHER" id="PTHR11669">
    <property type="entry name" value="REPLICATION FACTOR C / DNA POLYMERASE III GAMMA-TAU SUBUNIT"/>
    <property type="match status" value="1"/>
</dbReference>
<dbReference type="GO" id="GO:0008408">
    <property type="term" value="F:3'-5' exonuclease activity"/>
    <property type="evidence" value="ECO:0007669"/>
    <property type="project" value="InterPro"/>
</dbReference>
<proteinExistence type="predicted"/>
<dbReference type="EC" id="2.7.7.7" evidence="1"/>
<gene>
    <name evidence="1" type="ORF">MNBD_GAMMA01-105</name>
</gene>
<dbReference type="InterPro" id="IPR004622">
    <property type="entry name" value="DNA_pol_HolB"/>
</dbReference>
<dbReference type="NCBIfam" id="TIGR00678">
    <property type="entry name" value="holB"/>
    <property type="match status" value="1"/>
</dbReference>
<dbReference type="GO" id="GO:0006261">
    <property type="term" value="P:DNA-templated DNA replication"/>
    <property type="evidence" value="ECO:0007669"/>
    <property type="project" value="TreeGrafter"/>
</dbReference>
<dbReference type="PANTHER" id="PTHR11669:SF8">
    <property type="entry name" value="DNA POLYMERASE III SUBUNIT DELTA"/>
    <property type="match status" value="1"/>
</dbReference>
<dbReference type="EMBL" id="UOEW01000177">
    <property type="protein sequence ID" value="VAW37737.1"/>
    <property type="molecule type" value="Genomic_DNA"/>
</dbReference>
<dbReference type="InterPro" id="IPR027417">
    <property type="entry name" value="P-loop_NTPase"/>
</dbReference>
<name>A0A3B0VHE5_9ZZZZ</name>
<accession>A0A3B0VHE5</accession>
<dbReference type="Pfam" id="PF13177">
    <property type="entry name" value="DNA_pol3_delta2"/>
    <property type="match status" value="1"/>
</dbReference>
<organism evidence="1">
    <name type="scientific">hydrothermal vent metagenome</name>
    <dbReference type="NCBI Taxonomy" id="652676"/>
    <lineage>
        <taxon>unclassified sequences</taxon>
        <taxon>metagenomes</taxon>
        <taxon>ecological metagenomes</taxon>
    </lineage>
</organism>
<protein>
    <submittedName>
        <fullName evidence="1">DNA polymerase III delta prime subunit</fullName>
        <ecNumber evidence="1">2.7.7.7</ecNumber>
    </submittedName>
</protein>
<dbReference type="GO" id="GO:0003887">
    <property type="term" value="F:DNA-directed DNA polymerase activity"/>
    <property type="evidence" value="ECO:0007669"/>
    <property type="project" value="UniProtKB-EC"/>
</dbReference>
<evidence type="ECO:0000313" key="1">
    <source>
        <dbReference type="EMBL" id="VAW37737.1"/>
    </source>
</evidence>
<dbReference type="Gene3D" id="3.40.50.300">
    <property type="entry name" value="P-loop containing nucleotide triphosphate hydrolases"/>
    <property type="match status" value="1"/>
</dbReference>
<keyword evidence="1" id="KW-0548">Nucleotidyltransferase</keyword>
<reference evidence="1" key="1">
    <citation type="submission" date="2018-06" db="EMBL/GenBank/DDBJ databases">
        <authorList>
            <person name="Zhirakovskaya E."/>
        </authorList>
    </citation>
    <scope>NUCLEOTIDE SEQUENCE</scope>
</reference>
<dbReference type="SUPFAM" id="SSF52540">
    <property type="entry name" value="P-loop containing nucleoside triphosphate hydrolases"/>
    <property type="match status" value="1"/>
</dbReference>
<dbReference type="AlphaFoldDB" id="A0A3B0VHE5"/>
<sequence>MRAYPWLQDNISHWQQLVLKQQVPHAILLSGAKGLGKLELANQMAHIALCEQLLESGVCNVCTGCNLVKAGSHTDLITIAAEKAIIKVEQIRQLSKDIILSSSRNQHRVVIIEDAEKMNKASANALLKTLEEPPAKVVIILTTSEIAYLLPTIKSRCNKINISAPRPNVARDWLSSIATKSSAEIQLSLLLANGAPIVAKNILLNDTLESVTSMLDDLNQLRNKQKSVLDISKHWHVNELLGNLRYIAAYFLTLLKINNGLNPEYSPKSVDFDNSYLQVQNFDTKTLKFLHNIYKCIARAETALKTELLIEELLINWQHDFKIP</sequence>
<dbReference type="InterPro" id="IPR050238">
    <property type="entry name" value="DNA_Rep/Repair_Clamp_Loader"/>
</dbReference>
<keyword evidence="1" id="KW-0808">Transferase</keyword>
<dbReference type="CDD" id="cd00009">
    <property type="entry name" value="AAA"/>
    <property type="match status" value="1"/>
</dbReference>